<dbReference type="Pfam" id="PF19283">
    <property type="entry name" value="APEH_N"/>
    <property type="match status" value="1"/>
</dbReference>
<evidence type="ECO:0000313" key="12">
    <source>
        <dbReference type="Proteomes" id="UP000076154"/>
    </source>
</evidence>
<dbReference type="EMBL" id="LUEZ02000110">
    <property type="protein sequence ID" value="RDB17643.1"/>
    <property type="molecule type" value="Genomic_DNA"/>
</dbReference>
<dbReference type="InterPro" id="IPR029058">
    <property type="entry name" value="AB_hydrolase_fold"/>
</dbReference>
<evidence type="ECO:0000256" key="2">
    <source>
        <dbReference type="ARBA" id="ARBA00004496"/>
    </source>
</evidence>
<dbReference type="InterPro" id="IPR001375">
    <property type="entry name" value="Peptidase_S9_cat"/>
</dbReference>
<dbReference type="Gene3D" id="3.40.50.1820">
    <property type="entry name" value="alpha/beta hydrolase"/>
    <property type="match status" value="1"/>
</dbReference>
<feature type="domain" description="Peptidase S9 prolyl oligopeptidase catalytic" evidence="9">
    <location>
        <begin position="691"/>
        <end position="778"/>
    </location>
</feature>
<dbReference type="Proteomes" id="UP000076154">
    <property type="component" value="Unassembled WGS sequence"/>
</dbReference>
<gene>
    <name evidence="11" type="primary">AARE</name>
    <name evidence="11" type="ORF">Hypma_001231</name>
</gene>
<evidence type="ECO:0000256" key="1">
    <source>
        <dbReference type="ARBA" id="ARBA00000721"/>
    </source>
</evidence>
<feature type="domain" description="Acylamino-acid-releasing enzyme N-terminal" evidence="10">
    <location>
        <begin position="197"/>
        <end position="471"/>
    </location>
</feature>
<evidence type="ECO:0000259" key="9">
    <source>
        <dbReference type="Pfam" id="PF00326"/>
    </source>
</evidence>
<evidence type="ECO:0000256" key="4">
    <source>
        <dbReference type="ARBA" id="ARBA00011881"/>
    </source>
</evidence>
<dbReference type="GO" id="GO:0004252">
    <property type="term" value="F:serine-type endopeptidase activity"/>
    <property type="evidence" value="ECO:0007669"/>
    <property type="project" value="TreeGrafter"/>
</dbReference>
<dbReference type="GO" id="GO:0005737">
    <property type="term" value="C:cytoplasm"/>
    <property type="evidence" value="ECO:0007669"/>
    <property type="project" value="UniProtKB-SubCell"/>
</dbReference>
<keyword evidence="12" id="KW-1185">Reference proteome</keyword>
<dbReference type="PANTHER" id="PTHR42776">
    <property type="entry name" value="SERINE PEPTIDASE S9 FAMILY MEMBER"/>
    <property type="match status" value="1"/>
</dbReference>
<keyword evidence="7" id="KW-0378">Hydrolase</keyword>
<evidence type="ECO:0000256" key="3">
    <source>
        <dbReference type="ARBA" id="ARBA00010040"/>
    </source>
</evidence>
<dbReference type="InParanoid" id="A0A369JD49"/>
<comment type="subunit">
    <text evidence="4">Homotetramer.</text>
</comment>
<accession>A0A369JD49</accession>
<comment type="subcellular location">
    <subcellularLocation>
        <location evidence="2">Cytoplasm</location>
    </subcellularLocation>
</comment>
<comment type="caution">
    <text evidence="11">The sequence shown here is derived from an EMBL/GenBank/DDBJ whole genome shotgun (WGS) entry which is preliminary data.</text>
</comment>
<reference evidence="11" key="1">
    <citation type="submission" date="2018-04" db="EMBL/GenBank/DDBJ databases">
        <title>Whole genome sequencing of Hypsizygus marmoreus.</title>
        <authorList>
            <person name="Choi I.-G."/>
            <person name="Min B."/>
            <person name="Kim J.-G."/>
            <person name="Kim S."/>
            <person name="Oh Y.-L."/>
            <person name="Kong W.-S."/>
            <person name="Park H."/>
            <person name="Jeong J."/>
            <person name="Song E.-S."/>
        </authorList>
    </citation>
    <scope>NUCLEOTIDE SEQUENCE [LARGE SCALE GENOMIC DNA]</scope>
    <source>
        <strain evidence="11">51987-8</strain>
    </source>
</reference>
<dbReference type="Pfam" id="PF00326">
    <property type="entry name" value="Peptidase_S9"/>
    <property type="match status" value="2"/>
</dbReference>
<comment type="catalytic activity">
    <reaction evidence="1">
        <text>Cleavage of an N-acetyl or N-formyl amino acid from the N-terminus of a polypeptide.</text>
        <dbReference type="EC" id="3.4.19.1"/>
    </reaction>
</comment>
<organism evidence="11 12">
    <name type="scientific">Hypsizygus marmoreus</name>
    <name type="common">White beech mushroom</name>
    <name type="synonym">Agaricus marmoreus</name>
    <dbReference type="NCBI Taxonomy" id="39966"/>
    <lineage>
        <taxon>Eukaryota</taxon>
        <taxon>Fungi</taxon>
        <taxon>Dikarya</taxon>
        <taxon>Basidiomycota</taxon>
        <taxon>Agaricomycotina</taxon>
        <taxon>Agaricomycetes</taxon>
        <taxon>Agaricomycetidae</taxon>
        <taxon>Agaricales</taxon>
        <taxon>Tricholomatineae</taxon>
        <taxon>Lyophyllaceae</taxon>
        <taxon>Hypsizygus</taxon>
    </lineage>
</organism>
<dbReference type="GO" id="GO:0008242">
    <property type="term" value="F:omega peptidase activity"/>
    <property type="evidence" value="ECO:0007669"/>
    <property type="project" value="UniProtKB-EC"/>
</dbReference>
<protein>
    <recommendedName>
        <fullName evidence="5">acylaminoacyl-peptidase</fullName>
        <ecNumber evidence="5">3.4.19.1</ecNumber>
    </recommendedName>
    <alternativeName>
        <fullName evidence="8">Dipeptidyl-peptidase V</fullName>
    </alternativeName>
</protein>
<keyword evidence="6" id="KW-0963">Cytoplasm</keyword>
<name>A0A369JD49_HYPMA</name>
<dbReference type="InterPro" id="IPR045550">
    <property type="entry name" value="AARE_N"/>
</dbReference>
<dbReference type="GO" id="GO:0006508">
    <property type="term" value="P:proteolysis"/>
    <property type="evidence" value="ECO:0007669"/>
    <property type="project" value="InterPro"/>
</dbReference>
<dbReference type="SUPFAM" id="SSF53474">
    <property type="entry name" value="alpha/beta-Hydrolases"/>
    <property type="match status" value="1"/>
</dbReference>
<evidence type="ECO:0000259" key="10">
    <source>
        <dbReference type="Pfam" id="PF19283"/>
    </source>
</evidence>
<evidence type="ECO:0000256" key="5">
    <source>
        <dbReference type="ARBA" id="ARBA00012917"/>
    </source>
</evidence>
<evidence type="ECO:0000256" key="8">
    <source>
        <dbReference type="ARBA" id="ARBA00032829"/>
    </source>
</evidence>
<dbReference type="PANTHER" id="PTHR42776:SF4">
    <property type="entry name" value="ACYLAMINO-ACID-RELEASING ENZYME"/>
    <property type="match status" value="1"/>
</dbReference>
<dbReference type="OrthoDB" id="43744at2759"/>
<dbReference type="SUPFAM" id="SSF82171">
    <property type="entry name" value="DPP6 N-terminal domain-like"/>
    <property type="match status" value="1"/>
</dbReference>
<evidence type="ECO:0000256" key="6">
    <source>
        <dbReference type="ARBA" id="ARBA00022490"/>
    </source>
</evidence>
<evidence type="ECO:0000313" key="11">
    <source>
        <dbReference type="EMBL" id="RDB17643.1"/>
    </source>
</evidence>
<dbReference type="STRING" id="39966.A0A369JD49"/>
<feature type="domain" description="Peptidase S9 prolyl oligopeptidase catalytic" evidence="9">
    <location>
        <begin position="537"/>
        <end position="650"/>
    </location>
</feature>
<evidence type="ECO:0000256" key="7">
    <source>
        <dbReference type="ARBA" id="ARBA00022801"/>
    </source>
</evidence>
<dbReference type="AlphaFoldDB" id="A0A369JD49"/>
<proteinExistence type="inferred from homology"/>
<comment type="similarity">
    <text evidence="3">Belongs to the peptidase S9C family.</text>
</comment>
<dbReference type="EC" id="3.4.19.1" evidence="5"/>
<sequence>MIRVSFSQPAPALRVLLGCMRVSGHRPDQTRIGRLPIRRIQTTSTHLHGDTMYKQLTEIPVPSAAQFVDTNVIQLTSTFHDHARNTKRSVTTSFAIAEKSITMSPQQDVGDAVSSALSPSRKFRAVLREVKDQSKTKRFVEVWNELEGGLETSLEVTDTHEFVASLSFSASESYLLYIAEGNLPSISDDPYQKFRFTPQFGEGIAGKRRPTIFVFTWDNAASVEVPRTPKLVSLSVSPSALFGQAIFSPNSNKVYATGYEYTPDHRILGVKGCFNRPSGIWEINLPSSLALVDIADDASSLECSASKLTPSNLSCRSPRIVSSNGKTSLLWLSCPSGGAHAATSLLYSLDITNPTSVEDIGVPLVDSVSKPDGNEFPGLYPDYNLPIVASLQPSDDFVSYVVTHSTWGSRNTVVLVSSSDGSVKDLTPDAGKLYSWKVLNTDGKSRIICARSTPTTPNELVLGQLNESEEVVWRVIHKPTLAAHVESALASLRSSILQIPGRFPTETIVIQSALASNDVPPCITTPHGGPHATTITSFSPSTVALALEGYTISQPNYTGSLGFGENAVRALLGNCGTLDVQDCIASTRYLIDIGISVEGPGKQFIMGGSHGGFLAAHLIGQFPDVFTAAVIRNPVISAGELSTTDIPDWYYAEFGLEYPVASSPSSVESPNPGKGTSAVSPPIMSPETFARIQRASPISHVNAVRAAVLLFVGSADLRVAPTQGIEYYHALKGRARNAQGDERYHGDVEMLIFEGESHPLDGVEASRVGWEAARDFLVKAGKHV</sequence>